<comment type="caution">
    <text evidence="8">The sequence shown here is derived from an EMBL/GenBank/DDBJ whole genome shotgun (WGS) entry which is preliminary data.</text>
</comment>
<dbReference type="Gene3D" id="2.60.110.10">
    <property type="entry name" value="Thaumatin"/>
    <property type="match status" value="1"/>
</dbReference>
<evidence type="ECO:0000256" key="6">
    <source>
        <dbReference type="SAM" id="SignalP"/>
    </source>
</evidence>
<feature type="compositionally biased region" description="Gly residues" evidence="5">
    <location>
        <begin position="1335"/>
        <end position="1363"/>
    </location>
</feature>
<dbReference type="PRINTS" id="PR00347">
    <property type="entry name" value="THAUMATIN"/>
</dbReference>
<keyword evidence="3" id="KW-0119">Carbohydrate metabolism</keyword>
<dbReference type="InterPro" id="IPR017853">
    <property type="entry name" value="GH"/>
</dbReference>
<dbReference type="PROSITE" id="PS51367">
    <property type="entry name" value="THAUMATIN_2"/>
    <property type="match status" value="1"/>
</dbReference>
<dbReference type="EMBL" id="JBCNJP010000011">
    <property type="protein sequence ID" value="KAK9070878.1"/>
    <property type="molecule type" value="Genomic_DNA"/>
</dbReference>
<evidence type="ECO:0000256" key="5">
    <source>
        <dbReference type="SAM" id="MobiDB-lite"/>
    </source>
</evidence>
<sequence length="1404" mass="154467">MAFFSFFVAAAAITCIYLSSSVFSSPTGPLYDYTAYTQCKLEPVRPLYNGGISKMKLQPLNPLLMSMEPQPHGLLLSCWIKISGSNSSLIKAKLMSGSSPHDCVGTVVARHDCWTFLKGGFYMNSESNPSLLYFQERKRAVTIHVADKQGARLQGASVRVEQVSKDFPFGSAINNYIIGNLPYQKWFVERFNAAVFENELKWDATEPKQGVLNYTLADKMLDFVRANQIVTRGHNIFWENPRFLPSWVLNLTSPELALAVKNRITSLMTKYKNEFVHWDVSNEFLHFDFYEQKLGENATFEFFKAAHEADPLATLFMNDFNVVESCGDVKSTVDTYIAKMRDLRRYGVWMDGIGLQSHFGVPNLPLMRAILDKFATLQLPIWLTEVDILDKFDHDQQATYLEDVLREGFSHPSVNGIMLWSALSKNGECYRMCLTDINFNNLPAGNIVDKLIKEWQTGVIKSHTDQHGSFSFYGYLGEYTITTSFGGKTTSSTFSVSRSDETRHCKNEPEDPLYSGGIIVNQNQSVSSTFMLPNLSGDTIYSFSSWVKINGSNATAIKASLTLENDTKMCIGSVIAKSDCWSFLKGGFVLDSPLDHAIVYFLDFNGNMINVMLASTSLQPFTHQQWQKDQEISIDKERKRMVTIHVSDVDGNTIQGARISVEQINRDFLFGSAISKTILGNLPYQKWFLERFNAAVFENELKWCATEPEQGSVNYTIPDSMLDFVRSNQITVRGHNVFWEDPTYIPSWVQNLTGDALYSAVKSRIQSLMSHYKNQFVHWDVSNEMLHFDFYEQRLGQNVSMEMFELAHETDPLALLFMNDFNVVETCGDLNSSVSAYAARMKEVEEGGVSMDGVGLEGHFTTPNPPLIRGVLDQLATLQLPIWLTEVDISNTLDQNTQGSYLEVVLREVYSHPSVNGIMLWTAMDPEGCYQMCLTDPNFQNLPAGDVVDKLLLKEWSTGMVNGQSDGDGTFSFNGFLGEYMVNADFGNRTVNSTFFIYKGDETTHFTSHQLNIYNIKWICSLLPILLSFSLSLSLSPTVYSSLSSSSKSRLSYSHFKSVFEHLSGILGATFTFVNKCDYTVWPGILANAGSPSLDSTGFELPEQSSRSFQAPTGWSGRFWGRTGCDFDRPGSVSCQTGDCGSGELECNGAGAAPPATLAEFTLGTGGSDFYDVSLVDGYNLAMIVEVSGGSGLCATTGCVNDLNRQCPSELRAESGQGCKSACEAFGSPEYCCSGAYNTPATCKPSVYSEMFKSVCPRSYSYAYDDPTSTFTCAGADYTVTFCPSMPSQKSSKDMSPPATTTPNGDGNGNGNGNTNTNPNGGDGSGSESSTESGYGYGTLPGSGTGLGSESGTGSGSVTGSGSGTEALEANGSWLAGLAMGGSTQTQPFGVTILFFLGLLFLQS</sequence>
<dbReference type="Pfam" id="PF00314">
    <property type="entry name" value="Thaumatin"/>
    <property type="match status" value="1"/>
</dbReference>
<evidence type="ECO:0000256" key="2">
    <source>
        <dbReference type="ARBA" id="ARBA00022801"/>
    </source>
</evidence>
<evidence type="ECO:0000256" key="4">
    <source>
        <dbReference type="ARBA" id="ARBA00023326"/>
    </source>
</evidence>
<feature type="compositionally biased region" description="Low complexity" evidence="5">
    <location>
        <begin position="1313"/>
        <end position="1334"/>
    </location>
</feature>
<keyword evidence="2" id="KW-0378">Hydrolase</keyword>
<dbReference type="SMART" id="SM00205">
    <property type="entry name" value="THN"/>
    <property type="match status" value="1"/>
</dbReference>
<dbReference type="PROSITE" id="PS51760">
    <property type="entry name" value="GH10_2"/>
    <property type="match status" value="2"/>
</dbReference>
<feature type="chain" id="PRO_5043019395" description="GH10 domain-containing protein" evidence="6">
    <location>
        <begin position="25"/>
        <end position="1404"/>
    </location>
</feature>
<keyword evidence="9" id="KW-1185">Reference proteome</keyword>
<protein>
    <recommendedName>
        <fullName evidence="7">GH10 domain-containing protein</fullName>
    </recommendedName>
</protein>
<dbReference type="Proteomes" id="UP001408789">
    <property type="component" value="Unassembled WGS sequence"/>
</dbReference>
<evidence type="ECO:0000259" key="7">
    <source>
        <dbReference type="PROSITE" id="PS51760"/>
    </source>
</evidence>
<feature type="domain" description="GH10" evidence="7">
    <location>
        <begin position="655"/>
        <end position="951"/>
    </location>
</feature>
<keyword evidence="4" id="KW-0624">Polysaccharide degradation</keyword>
<accession>A0AAP0DDB4</accession>
<name>A0AAP0DDB4_9ASTR</name>
<dbReference type="InterPro" id="IPR044846">
    <property type="entry name" value="GH10"/>
</dbReference>
<feature type="domain" description="GH10" evidence="7">
    <location>
        <begin position="154"/>
        <end position="451"/>
    </location>
</feature>
<dbReference type="SUPFAM" id="SSF49870">
    <property type="entry name" value="Osmotin, thaumatin-like protein"/>
    <property type="match status" value="1"/>
</dbReference>
<dbReference type="FunFam" id="2.60.110.10:FF:000001">
    <property type="entry name" value="THAUMATIN-LIKE PROTEIN 1"/>
    <property type="match status" value="1"/>
</dbReference>
<dbReference type="PANTHER" id="PTHR31490">
    <property type="entry name" value="GLYCOSYL HYDROLASE"/>
    <property type="match status" value="1"/>
</dbReference>
<dbReference type="InterPro" id="IPR001000">
    <property type="entry name" value="GH10_dom"/>
</dbReference>
<dbReference type="GO" id="GO:0031176">
    <property type="term" value="F:endo-1,4-beta-xylanase activity"/>
    <property type="evidence" value="ECO:0007669"/>
    <property type="project" value="UniProtKB-ARBA"/>
</dbReference>
<reference evidence="8 9" key="1">
    <citation type="submission" date="2024-04" db="EMBL/GenBank/DDBJ databases">
        <title>The reference genome of an endangered Asteraceae, Deinandra increscens subsp. villosa, native to the Central Coast of California.</title>
        <authorList>
            <person name="Guilliams M."/>
            <person name="Hasenstab-Lehman K."/>
            <person name="Meyer R."/>
            <person name="Mcevoy S."/>
        </authorList>
    </citation>
    <scope>NUCLEOTIDE SEQUENCE [LARGE SCALE GENOMIC DNA]</scope>
    <source>
        <tissue evidence="8">Leaf</tissue>
    </source>
</reference>
<evidence type="ECO:0000256" key="3">
    <source>
        <dbReference type="ARBA" id="ARBA00023277"/>
    </source>
</evidence>
<evidence type="ECO:0000313" key="8">
    <source>
        <dbReference type="EMBL" id="KAK9070878.1"/>
    </source>
</evidence>
<dbReference type="CDD" id="cd09218">
    <property type="entry name" value="TLP-PA"/>
    <property type="match status" value="1"/>
</dbReference>
<gene>
    <name evidence="8" type="ORF">SSX86_009446</name>
</gene>
<keyword evidence="6" id="KW-0732">Signal</keyword>
<evidence type="ECO:0000256" key="1">
    <source>
        <dbReference type="ARBA" id="ARBA00007495"/>
    </source>
</evidence>
<feature type="region of interest" description="Disordered" evidence="5">
    <location>
        <begin position="1287"/>
        <end position="1365"/>
    </location>
</feature>
<dbReference type="PANTHER" id="PTHR31490:SF3">
    <property type="entry name" value="GLYCOSYL HYDROLASE FAMILY 10 PROTEIN"/>
    <property type="match status" value="1"/>
</dbReference>
<comment type="similarity">
    <text evidence="1">Belongs to the glycosyl hydrolase 10 (cellulase F) family.</text>
</comment>
<feature type="signal peptide" evidence="6">
    <location>
        <begin position="1"/>
        <end position="24"/>
    </location>
</feature>
<dbReference type="SUPFAM" id="SSF51445">
    <property type="entry name" value="(Trans)glycosidases"/>
    <property type="match status" value="2"/>
</dbReference>
<dbReference type="SMART" id="SM00633">
    <property type="entry name" value="Glyco_10"/>
    <property type="match status" value="2"/>
</dbReference>
<dbReference type="InterPro" id="IPR037176">
    <property type="entry name" value="Osmotin/thaumatin-like_sf"/>
</dbReference>
<dbReference type="InterPro" id="IPR001938">
    <property type="entry name" value="Thaumatin"/>
</dbReference>
<evidence type="ECO:0000313" key="9">
    <source>
        <dbReference type="Proteomes" id="UP001408789"/>
    </source>
</evidence>
<proteinExistence type="inferred from homology"/>
<dbReference type="GO" id="GO:0000272">
    <property type="term" value="P:polysaccharide catabolic process"/>
    <property type="evidence" value="ECO:0007669"/>
    <property type="project" value="UniProtKB-KW"/>
</dbReference>
<organism evidence="8 9">
    <name type="scientific">Deinandra increscens subsp. villosa</name>
    <dbReference type="NCBI Taxonomy" id="3103831"/>
    <lineage>
        <taxon>Eukaryota</taxon>
        <taxon>Viridiplantae</taxon>
        <taxon>Streptophyta</taxon>
        <taxon>Embryophyta</taxon>
        <taxon>Tracheophyta</taxon>
        <taxon>Spermatophyta</taxon>
        <taxon>Magnoliopsida</taxon>
        <taxon>eudicotyledons</taxon>
        <taxon>Gunneridae</taxon>
        <taxon>Pentapetalae</taxon>
        <taxon>asterids</taxon>
        <taxon>campanulids</taxon>
        <taxon>Asterales</taxon>
        <taxon>Asteraceae</taxon>
        <taxon>Asteroideae</taxon>
        <taxon>Heliantheae alliance</taxon>
        <taxon>Madieae</taxon>
        <taxon>Madiinae</taxon>
        <taxon>Deinandra</taxon>
    </lineage>
</organism>
<dbReference type="Pfam" id="PF00331">
    <property type="entry name" value="Glyco_hydro_10"/>
    <property type="match status" value="2"/>
</dbReference>
<dbReference type="Gene3D" id="3.20.20.80">
    <property type="entry name" value="Glycosidases"/>
    <property type="match status" value="2"/>
</dbReference>